<dbReference type="InterPro" id="IPR001589">
    <property type="entry name" value="Actinin_actin-bd_CS"/>
</dbReference>
<dbReference type="PROSITE" id="PS00020">
    <property type="entry name" value="ACTININ_2"/>
    <property type="match status" value="1"/>
</dbReference>
<evidence type="ECO:0000313" key="5">
    <source>
        <dbReference type="WBParaSite" id="ALUE_0002146701-mRNA-1"/>
    </source>
</evidence>
<dbReference type="InterPro" id="IPR001715">
    <property type="entry name" value="CH_dom"/>
</dbReference>
<dbReference type="Gene3D" id="1.10.418.10">
    <property type="entry name" value="Calponin-like domain"/>
    <property type="match status" value="3"/>
</dbReference>
<feature type="domain" description="Calponin-homology (CH)" evidence="3">
    <location>
        <begin position="100"/>
        <end position="203"/>
    </location>
</feature>
<dbReference type="SUPFAM" id="SSF47576">
    <property type="entry name" value="Calponin-homology domain, CH-domain"/>
    <property type="match status" value="2"/>
</dbReference>
<evidence type="ECO:0000313" key="4">
    <source>
        <dbReference type="Proteomes" id="UP000036681"/>
    </source>
</evidence>
<dbReference type="GO" id="GO:0051015">
    <property type="term" value="F:actin filament binding"/>
    <property type="evidence" value="ECO:0007669"/>
    <property type="project" value="InterPro"/>
</dbReference>
<sequence>LSKTSVRIRDLSKDFKDGIRLIQLVEQLQQRKCKGRIYRHDASEIQMIMNVQMALDALKEDGVKMVNIGAHDIVEGNMKLILGLVWCLIQRYQINAHTKIPAKKLIMAWLQSVLPEFKLTNFHSNWNDGRALSALLEYCKPGLCPDWQQLRTEDALENCERAIALADRFLNIPPIISPSDLSSAELDEPSCITYLSYFMKCSGPGYRATLERVRQMLPNIEVHDFEDCWKDGVILCALVEAVGGSIDGPMNMAVATNAQRITNIRRGLLP</sequence>
<evidence type="ECO:0000259" key="3">
    <source>
        <dbReference type="PROSITE" id="PS50021"/>
    </source>
</evidence>
<dbReference type="PANTHER" id="PTHR38537">
    <property type="entry name" value="JITTERBUG, ISOFORM N"/>
    <property type="match status" value="1"/>
</dbReference>
<accession>A0A0M3IRT9</accession>
<keyword evidence="4" id="KW-1185">Reference proteome</keyword>
<evidence type="ECO:0000256" key="1">
    <source>
        <dbReference type="ARBA" id="ARBA00022737"/>
    </source>
</evidence>
<dbReference type="Proteomes" id="UP000036681">
    <property type="component" value="Unplaced"/>
</dbReference>
<proteinExistence type="predicted"/>
<dbReference type="PROSITE" id="PS50021">
    <property type="entry name" value="CH"/>
    <property type="match status" value="2"/>
</dbReference>
<keyword evidence="2" id="KW-0009">Actin-binding</keyword>
<dbReference type="AlphaFoldDB" id="A0A0M3IRT9"/>
<feature type="domain" description="Calponin-homology (CH)" evidence="3">
    <location>
        <begin position="1"/>
        <end position="93"/>
    </location>
</feature>
<dbReference type="Pfam" id="PF00307">
    <property type="entry name" value="CH"/>
    <property type="match status" value="3"/>
</dbReference>
<dbReference type="InterPro" id="IPR036872">
    <property type="entry name" value="CH_dom_sf"/>
</dbReference>
<dbReference type="WBParaSite" id="ALUE_0002146701-mRNA-1">
    <property type="protein sequence ID" value="ALUE_0002146701-mRNA-1"/>
    <property type="gene ID" value="ALUE_0002146701"/>
</dbReference>
<dbReference type="PANTHER" id="PTHR38537:SF16">
    <property type="entry name" value="CALPONIN-HOMOLOGY (CH) DOMAIN-CONTAINING PROTEIN"/>
    <property type="match status" value="1"/>
</dbReference>
<dbReference type="GO" id="GO:0030036">
    <property type="term" value="P:actin cytoskeleton organization"/>
    <property type="evidence" value="ECO:0007669"/>
    <property type="project" value="InterPro"/>
</dbReference>
<dbReference type="InterPro" id="IPR044801">
    <property type="entry name" value="Filamin"/>
</dbReference>
<keyword evidence="1" id="KW-0677">Repeat</keyword>
<name>A0A0M3IRT9_ASCLU</name>
<evidence type="ECO:0000256" key="2">
    <source>
        <dbReference type="ARBA" id="ARBA00023203"/>
    </source>
</evidence>
<organism evidence="4 5">
    <name type="scientific">Ascaris lumbricoides</name>
    <name type="common">Giant roundworm</name>
    <dbReference type="NCBI Taxonomy" id="6252"/>
    <lineage>
        <taxon>Eukaryota</taxon>
        <taxon>Metazoa</taxon>
        <taxon>Ecdysozoa</taxon>
        <taxon>Nematoda</taxon>
        <taxon>Chromadorea</taxon>
        <taxon>Rhabditida</taxon>
        <taxon>Spirurina</taxon>
        <taxon>Ascaridomorpha</taxon>
        <taxon>Ascaridoidea</taxon>
        <taxon>Ascarididae</taxon>
        <taxon>Ascaris</taxon>
    </lineage>
</organism>
<reference evidence="5" key="1">
    <citation type="submission" date="2017-02" db="UniProtKB">
        <authorList>
            <consortium name="WormBaseParasite"/>
        </authorList>
    </citation>
    <scope>IDENTIFICATION</scope>
</reference>
<protein>
    <submittedName>
        <fullName evidence="5">Calponin-homology (CH) domain-containing protein</fullName>
    </submittedName>
</protein>
<dbReference type="SMART" id="SM00033">
    <property type="entry name" value="CH"/>
    <property type="match status" value="2"/>
</dbReference>